<dbReference type="PANTHER" id="PTHR47506:SF6">
    <property type="entry name" value="HTH-TYPE TRANSCRIPTIONAL REPRESSOR NEMR"/>
    <property type="match status" value="1"/>
</dbReference>
<dbReference type="InterPro" id="IPR001647">
    <property type="entry name" value="HTH_TetR"/>
</dbReference>
<evidence type="ECO:0000313" key="9">
    <source>
        <dbReference type="Proteomes" id="UP000029549"/>
    </source>
</evidence>
<evidence type="ECO:0000256" key="5">
    <source>
        <dbReference type="SAM" id="MobiDB-lite"/>
    </source>
</evidence>
<evidence type="ECO:0000313" key="10">
    <source>
        <dbReference type="Proteomes" id="UP000029567"/>
    </source>
</evidence>
<evidence type="ECO:0000313" key="7">
    <source>
        <dbReference type="EMBL" id="KGH00733.1"/>
    </source>
</evidence>
<gene>
    <name evidence="7" type="ORF">P245_00600</name>
    <name evidence="8" type="ORF">P608_12860</name>
</gene>
<protein>
    <submittedName>
        <fullName evidence="7">TetR family transcriptional regulator</fullName>
    </submittedName>
</protein>
<accession>A0A096GH36</accession>
<evidence type="ECO:0000256" key="3">
    <source>
        <dbReference type="ARBA" id="ARBA00023163"/>
    </source>
</evidence>
<dbReference type="EMBL" id="AWTP01000111">
    <property type="protein sequence ID" value="KGH11484.1"/>
    <property type="molecule type" value="Genomic_DNA"/>
</dbReference>
<keyword evidence="1" id="KW-0805">Transcription regulation</keyword>
<dbReference type="PANTHER" id="PTHR47506">
    <property type="entry name" value="TRANSCRIPTIONAL REGULATORY PROTEIN"/>
    <property type="match status" value="1"/>
</dbReference>
<accession>A0A0K6HL48</accession>
<keyword evidence="3" id="KW-0804">Transcription</keyword>
<dbReference type="AlphaFoldDB" id="A0A096GH36"/>
<keyword evidence="9" id="KW-1185">Reference proteome</keyword>
<organism evidence="7 10">
    <name type="scientific">Comamonas thiooxydans</name>
    <dbReference type="NCBI Taxonomy" id="363952"/>
    <lineage>
        <taxon>Bacteria</taxon>
        <taxon>Pseudomonadati</taxon>
        <taxon>Pseudomonadota</taxon>
        <taxon>Betaproteobacteria</taxon>
        <taxon>Burkholderiales</taxon>
        <taxon>Comamonadaceae</taxon>
        <taxon>Comamonas</taxon>
    </lineage>
</organism>
<feature type="compositionally biased region" description="Low complexity" evidence="5">
    <location>
        <begin position="1"/>
        <end position="14"/>
    </location>
</feature>
<dbReference type="PRINTS" id="PR00455">
    <property type="entry name" value="HTHTETR"/>
</dbReference>
<dbReference type="Gene3D" id="1.10.10.60">
    <property type="entry name" value="Homeodomain-like"/>
    <property type="match status" value="1"/>
</dbReference>
<dbReference type="InterPro" id="IPR036271">
    <property type="entry name" value="Tet_transcr_reg_TetR-rel_C_sf"/>
</dbReference>
<dbReference type="SUPFAM" id="SSF48498">
    <property type="entry name" value="Tetracyclin repressor-like, C-terminal domain"/>
    <property type="match status" value="1"/>
</dbReference>
<dbReference type="SUPFAM" id="SSF46689">
    <property type="entry name" value="Homeodomain-like"/>
    <property type="match status" value="1"/>
</dbReference>
<evidence type="ECO:0000256" key="4">
    <source>
        <dbReference type="PROSITE-ProRule" id="PRU00335"/>
    </source>
</evidence>
<sequence>MASSSASRSSTSPAGRDVAHPAGRGGAASRKTSAKSRKLHAEAQAAVSPSKAVEGAATKSAGRSLAKGQQTKATIVEAALNLATHIGLEGLSIGAIAELTGMSKSGVFAHFGSREELQISVVHEYHDRFEQEVFYPAIEAPRGIPRLRALFGNWMKRTSIEIDSGCIYISGAVEFDDRTGPVRDALAESVGTWLAAMRRTIVQSQECGDLRADADASQLLFEIHGLILALHYEARFLHSEGSIERAHAGFNNILARYASEPPAA</sequence>
<dbReference type="EMBL" id="AWTN01000001">
    <property type="protein sequence ID" value="KGH00733.1"/>
    <property type="molecule type" value="Genomic_DNA"/>
</dbReference>
<dbReference type="InterPro" id="IPR009057">
    <property type="entry name" value="Homeodomain-like_sf"/>
</dbReference>
<dbReference type="Gene3D" id="1.10.357.10">
    <property type="entry name" value="Tetracycline Repressor, domain 2"/>
    <property type="match status" value="1"/>
</dbReference>
<comment type="caution">
    <text evidence="7">The sequence shown here is derived from an EMBL/GenBank/DDBJ whole genome shotgun (WGS) entry which is preliminary data.</text>
</comment>
<dbReference type="InterPro" id="IPR011075">
    <property type="entry name" value="TetR_C"/>
</dbReference>
<evidence type="ECO:0000256" key="2">
    <source>
        <dbReference type="ARBA" id="ARBA00023125"/>
    </source>
</evidence>
<feature type="DNA-binding region" description="H-T-H motif" evidence="4">
    <location>
        <begin position="92"/>
        <end position="111"/>
    </location>
</feature>
<dbReference type="Pfam" id="PF16925">
    <property type="entry name" value="TetR_C_13"/>
    <property type="match status" value="1"/>
</dbReference>
<dbReference type="Pfam" id="PF00440">
    <property type="entry name" value="TetR_N"/>
    <property type="match status" value="1"/>
</dbReference>
<evidence type="ECO:0000259" key="6">
    <source>
        <dbReference type="PROSITE" id="PS50977"/>
    </source>
</evidence>
<dbReference type="GO" id="GO:0003677">
    <property type="term" value="F:DNA binding"/>
    <property type="evidence" value="ECO:0007669"/>
    <property type="project" value="UniProtKB-UniRule"/>
</dbReference>
<dbReference type="Proteomes" id="UP000029567">
    <property type="component" value="Unassembled WGS sequence"/>
</dbReference>
<evidence type="ECO:0000256" key="1">
    <source>
        <dbReference type="ARBA" id="ARBA00023015"/>
    </source>
</evidence>
<reference evidence="9 10" key="1">
    <citation type="submission" date="2013-09" db="EMBL/GenBank/DDBJ databases">
        <title>High correlation between genotypes and phenotypes of environmental bacteria Comamonas testosteroni strains.</title>
        <authorList>
            <person name="Liu L."/>
            <person name="Zhu W."/>
            <person name="Xia X."/>
            <person name="Xu B."/>
            <person name="Luo M."/>
            <person name="Wang G."/>
        </authorList>
    </citation>
    <scope>NUCLEOTIDE SEQUENCE [LARGE SCALE GENOMIC DNA]</scope>
    <source>
        <strain evidence="8 9">DF2</strain>
        <strain evidence="7 10">JL14</strain>
    </source>
</reference>
<dbReference type="RefSeq" id="WP_174447024.1">
    <property type="nucleotide sequence ID" value="NZ_ADVQ01000063.1"/>
</dbReference>
<name>A0A096GH36_9BURK</name>
<proteinExistence type="predicted"/>
<feature type="region of interest" description="Disordered" evidence="5">
    <location>
        <begin position="1"/>
        <end position="54"/>
    </location>
</feature>
<dbReference type="Proteomes" id="UP000029549">
    <property type="component" value="Unassembled WGS sequence"/>
</dbReference>
<keyword evidence="2 4" id="KW-0238">DNA-binding</keyword>
<dbReference type="PROSITE" id="PS50977">
    <property type="entry name" value="HTH_TETR_2"/>
    <property type="match status" value="1"/>
</dbReference>
<feature type="domain" description="HTH tetR-type" evidence="6">
    <location>
        <begin position="69"/>
        <end position="129"/>
    </location>
</feature>
<evidence type="ECO:0000313" key="8">
    <source>
        <dbReference type="EMBL" id="KGH11484.1"/>
    </source>
</evidence>